<accession>A0A2M6YUW2</accession>
<name>A0A2M6YUW2_9BACT</name>
<reference evidence="3" key="1">
    <citation type="submission" date="2017-09" db="EMBL/GenBank/DDBJ databases">
        <title>Depth-based differentiation of microbial function through sediment-hosted aquifers and enrichment of novel symbionts in the deep terrestrial subsurface.</title>
        <authorList>
            <person name="Probst A.J."/>
            <person name="Ladd B."/>
            <person name="Jarett J.K."/>
            <person name="Geller-Mcgrath D.E."/>
            <person name="Sieber C.M.K."/>
            <person name="Emerson J.B."/>
            <person name="Anantharaman K."/>
            <person name="Thomas B.C."/>
            <person name="Malmstrom R."/>
            <person name="Stieglmeier M."/>
            <person name="Klingl A."/>
            <person name="Woyke T."/>
            <person name="Ryan C.M."/>
            <person name="Banfield J.F."/>
        </authorList>
    </citation>
    <scope>NUCLEOTIDE SEQUENCE [LARGE SCALE GENOMIC DNA]</scope>
</reference>
<feature type="domain" description="DUF2779" evidence="1">
    <location>
        <begin position="310"/>
        <end position="434"/>
    </location>
</feature>
<evidence type="ECO:0000313" key="2">
    <source>
        <dbReference type="EMBL" id="PIU37288.1"/>
    </source>
</evidence>
<dbReference type="InterPro" id="IPR021301">
    <property type="entry name" value="DUF2779"/>
</dbReference>
<comment type="caution">
    <text evidence="2">The sequence shown here is derived from an EMBL/GenBank/DDBJ whole genome shotgun (WGS) entry which is preliminary data.</text>
</comment>
<dbReference type="Proteomes" id="UP000230184">
    <property type="component" value="Unassembled WGS sequence"/>
</dbReference>
<proteinExistence type="predicted"/>
<evidence type="ECO:0000259" key="1">
    <source>
        <dbReference type="Pfam" id="PF11074"/>
    </source>
</evidence>
<dbReference type="EMBL" id="PEWY01000050">
    <property type="protein sequence ID" value="PIU37288.1"/>
    <property type="molecule type" value="Genomic_DNA"/>
</dbReference>
<dbReference type="AlphaFoldDB" id="A0A2M6YUW2"/>
<protein>
    <recommendedName>
        <fullName evidence="1">DUF2779 domain-containing protein</fullName>
    </recommendedName>
</protein>
<sequence>MTFSPYFATIESMALSKSDYMLFLKHPAWLWLKKHDKAKLPLVNDALQAMFDDGHEFERYAEELFPTAVTVGFSFQENNYGSMPRRTIEVIKSGAEIILQGRLQPGELTCIFDIIKKVGENEYDLYEIKSSTEVKEDHIFDLAFQTIVLQNAGLKVRKTFVIHVNNKYERIGKIDISKLVAQTEVTEQVKNKIEETKELIRKALDIVSSKTPPDFSPRHVGFSALKEWMEIYKILYPQDERHNIYNLTRINPDIIGQLEDLRIKLIADIPDNFKLNRRQKIQVKAVKENQRSVNKEKIKEFLSQFKYPLYFFDYETFSAVIPPFDHTHPYQQVPFQYSLHKIDEQGIMTHMEFLHRENTNPGRPLLEQLKKDIGEEGTVLVWYESFEKGRNVELGQMFPEYAEMMNKLNERIIDLMVPFSTGLFVDKDFFGSASIKKVLPVLISELSYEKLNIHEGGTASRTWKETILEGKNPEQKEQIMNDLLAYCRLDTLAMVQLFKFLEKEIS</sequence>
<gene>
    <name evidence="2" type="ORF">COT02_01645</name>
</gene>
<evidence type="ECO:0000313" key="3">
    <source>
        <dbReference type="Proteomes" id="UP000230184"/>
    </source>
</evidence>
<organism evidence="2 3">
    <name type="scientific">Candidatus Roizmanbacteria bacterium CG07_land_8_20_14_0_80_34_15</name>
    <dbReference type="NCBI Taxonomy" id="1974849"/>
    <lineage>
        <taxon>Bacteria</taxon>
        <taxon>Candidatus Roizmaniibacteriota</taxon>
    </lineage>
</organism>
<dbReference type="Pfam" id="PF11074">
    <property type="entry name" value="DUF2779"/>
    <property type="match status" value="1"/>
</dbReference>